<evidence type="ECO:0000259" key="9">
    <source>
        <dbReference type="Pfam" id="PF13231"/>
    </source>
</evidence>
<keyword evidence="4 10" id="KW-0808">Transferase</keyword>
<evidence type="ECO:0000256" key="5">
    <source>
        <dbReference type="ARBA" id="ARBA00022692"/>
    </source>
</evidence>
<dbReference type="EMBL" id="JAGQLM010000054">
    <property type="protein sequence ID" value="MCA9374969.1"/>
    <property type="molecule type" value="Genomic_DNA"/>
</dbReference>
<protein>
    <submittedName>
        <fullName evidence="10">Glycosyltransferase family 39 protein</fullName>
        <ecNumber evidence="10">2.4.-.-</ecNumber>
    </submittedName>
</protein>
<dbReference type="PANTHER" id="PTHR33908">
    <property type="entry name" value="MANNOSYLTRANSFERASE YKCB-RELATED"/>
    <property type="match status" value="1"/>
</dbReference>
<accession>A0A955HYV6</accession>
<keyword evidence="2" id="KW-1003">Cell membrane</keyword>
<feature type="transmembrane region" description="Helical" evidence="8">
    <location>
        <begin position="425"/>
        <end position="442"/>
    </location>
</feature>
<proteinExistence type="predicted"/>
<feature type="transmembrane region" description="Helical" evidence="8">
    <location>
        <begin position="245"/>
        <end position="267"/>
    </location>
</feature>
<feature type="transmembrane region" description="Helical" evidence="8">
    <location>
        <begin position="172"/>
        <end position="191"/>
    </location>
</feature>
<feature type="transmembrane region" description="Helical" evidence="8">
    <location>
        <begin position="448"/>
        <end position="465"/>
    </location>
</feature>
<keyword evidence="5 8" id="KW-0812">Transmembrane</keyword>
<feature type="transmembrane region" description="Helical" evidence="8">
    <location>
        <begin position="12"/>
        <end position="35"/>
    </location>
</feature>
<evidence type="ECO:0000256" key="3">
    <source>
        <dbReference type="ARBA" id="ARBA00022676"/>
    </source>
</evidence>
<dbReference type="GO" id="GO:0005886">
    <property type="term" value="C:plasma membrane"/>
    <property type="evidence" value="ECO:0007669"/>
    <property type="project" value="UniProtKB-SubCell"/>
</dbReference>
<evidence type="ECO:0000256" key="8">
    <source>
        <dbReference type="SAM" id="Phobius"/>
    </source>
</evidence>
<evidence type="ECO:0000256" key="7">
    <source>
        <dbReference type="ARBA" id="ARBA00023136"/>
    </source>
</evidence>
<evidence type="ECO:0000313" key="10">
    <source>
        <dbReference type="EMBL" id="MCA9374969.1"/>
    </source>
</evidence>
<evidence type="ECO:0000256" key="6">
    <source>
        <dbReference type="ARBA" id="ARBA00022989"/>
    </source>
</evidence>
<feature type="transmembrane region" description="Helical" evidence="8">
    <location>
        <begin position="148"/>
        <end position="166"/>
    </location>
</feature>
<dbReference type="EC" id="2.4.-.-" evidence="10"/>
<feature type="transmembrane region" description="Helical" evidence="8">
    <location>
        <begin position="124"/>
        <end position="141"/>
    </location>
</feature>
<dbReference type="Proteomes" id="UP000748332">
    <property type="component" value="Unassembled WGS sequence"/>
</dbReference>
<dbReference type="PANTHER" id="PTHR33908:SF11">
    <property type="entry name" value="MEMBRANE PROTEIN"/>
    <property type="match status" value="1"/>
</dbReference>
<evidence type="ECO:0000313" key="11">
    <source>
        <dbReference type="Proteomes" id="UP000748332"/>
    </source>
</evidence>
<keyword evidence="7 8" id="KW-0472">Membrane</keyword>
<comment type="subcellular location">
    <subcellularLocation>
        <location evidence="1">Cell membrane</location>
        <topology evidence="1">Multi-pass membrane protein</topology>
    </subcellularLocation>
</comment>
<evidence type="ECO:0000256" key="4">
    <source>
        <dbReference type="ARBA" id="ARBA00022679"/>
    </source>
</evidence>
<feature type="domain" description="Glycosyltransferase RgtA/B/C/D-like" evidence="9">
    <location>
        <begin position="118"/>
        <end position="257"/>
    </location>
</feature>
<dbReference type="GO" id="GO:0009103">
    <property type="term" value="P:lipopolysaccharide biosynthetic process"/>
    <property type="evidence" value="ECO:0007669"/>
    <property type="project" value="UniProtKB-ARBA"/>
</dbReference>
<keyword evidence="3 10" id="KW-0328">Glycosyltransferase</keyword>
<dbReference type="InterPro" id="IPR038731">
    <property type="entry name" value="RgtA/B/C-like"/>
</dbReference>
<dbReference type="GO" id="GO:0016763">
    <property type="term" value="F:pentosyltransferase activity"/>
    <property type="evidence" value="ECO:0007669"/>
    <property type="project" value="TreeGrafter"/>
</dbReference>
<reference evidence="10" key="1">
    <citation type="submission" date="2020-04" db="EMBL/GenBank/DDBJ databases">
        <authorList>
            <person name="Zhang T."/>
        </authorList>
    </citation>
    <scope>NUCLEOTIDE SEQUENCE</scope>
    <source>
        <strain evidence="10">HKST-UBA16</strain>
    </source>
</reference>
<name>A0A955HYV6_9BACT</name>
<evidence type="ECO:0000256" key="2">
    <source>
        <dbReference type="ARBA" id="ARBA00022475"/>
    </source>
</evidence>
<sequence>MKSKKKILIKQLKTLVIPALIALIYFLLATNSILYKSSTTDEKYHLIRGVMALKTGDLRINQHHPYLFNVIPAIPTALNKDVKIPSLKLDEWKYADKDNLANIFFDLNGGRGDFEKKVLNPSRILMISINASFLIAYYLIIQKRFRTRVASISSLMLAFSPTYIAHSRLVTTDAPAAITIFLASIALYDVLKEKNINKKKIALFAVLAFVAILTKYTAFMIAPIWAFILFLFVSKRSNGGSMKKILHATKTVFVIIAAWGILLTAAYRFHFNTLEEMTYGNPYKIESREGNFDLIRRTYGDRAANIAIYLYKDFKWPFPQYVNGFMENVLLHNYTGHGTFLLGHFSQKGWWYYFPFAYFTKETLITVGLSVLSTFFYLGYKIRETFKIKKLRWPELALWAIFLPAATIIILAMKSSINLGVRHILPTYPLIFLLISILISAISLKSKYLDYAVGTLLAISIFMTLQIHPNYIEYFNEFVGGPQNGYLYLRDSNLDWYQDKILDLNFVRDNEVYGISQNIEDLKEGNARFFRVDKDTLYGNPSNASQEMLKLKKLVDTGKVAIVGTIENTGFVLYTEGVKL</sequence>
<dbReference type="Pfam" id="PF13231">
    <property type="entry name" value="PMT_2"/>
    <property type="match status" value="1"/>
</dbReference>
<feature type="transmembrane region" description="Helical" evidence="8">
    <location>
        <begin position="203"/>
        <end position="233"/>
    </location>
</feature>
<feature type="transmembrane region" description="Helical" evidence="8">
    <location>
        <begin position="396"/>
        <end position="413"/>
    </location>
</feature>
<reference evidence="10" key="2">
    <citation type="journal article" date="2021" name="Microbiome">
        <title>Successional dynamics and alternative stable states in a saline activated sludge microbial community over 9 years.</title>
        <authorList>
            <person name="Wang Y."/>
            <person name="Ye J."/>
            <person name="Ju F."/>
            <person name="Liu L."/>
            <person name="Boyd J.A."/>
            <person name="Deng Y."/>
            <person name="Parks D.H."/>
            <person name="Jiang X."/>
            <person name="Yin X."/>
            <person name="Woodcroft B.J."/>
            <person name="Tyson G.W."/>
            <person name="Hugenholtz P."/>
            <person name="Polz M.F."/>
            <person name="Zhang T."/>
        </authorList>
    </citation>
    <scope>NUCLEOTIDE SEQUENCE</scope>
    <source>
        <strain evidence="10">HKST-UBA16</strain>
    </source>
</reference>
<feature type="transmembrane region" description="Helical" evidence="8">
    <location>
        <begin position="350"/>
        <end position="376"/>
    </location>
</feature>
<keyword evidence="6 8" id="KW-1133">Transmembrane helix</keyword>
<dbReference type="InterPro" id="IPR050297">
    <property type="entry name" value="LipidA_mod_glycosyltrf_83"/>
</dbReference>
<gene>
    <name evidence="10" type="ORF">KC622_01415</name>
</gene>
<dbReference type="AlphaFoldDB" id="A0A955HYV6"/>
<evidence type="ECO:0000256" key="1">
    <source>
        <dbReference type="ARBA" id="ARBA00004651"/>
    </source>
</evidence>
<comment type="caution">
    <text evidence="10">The sequence shown here is derived from an EMBL/GenBank/DDBJ whole genome shotgun (WGS) entry which is preliminary data.</text>
</comment>
<organism evidence="10 11">
    <name type="scientific">Candidatus Dojkabacteria bacterium</name>
    <dbReference type="NCBI Taxonomy" id="2099670"/>
    <lineage>
        <taxon>Bacteria</taxon>
        <taxon>Candidatus Dojkabacteria</taxon>
    </lineage>
</organism>